<dbReference type="PANTHER" id="PTHR43766">
    <property type="entry name" value="TRYPTOPHAN--TRNA LIGASE, MITOCHONDRIAL"/>
    <property type="match status" value="1"/>
</dbReference>
<evidence type="ECO:0000313" key="13">
    <source>
        <dbReference type="EMBL" id="CAJ1957835.1"/>
    </source>
</evidence>
<dbReference type="PROSITE" id="PS00178">
    <property type="entry name" value="AA_TRNA_LIGASE_I"/>
    <property type="match status" value="1"/>
</dbReference>
<keyword evidence="6 11" id="KW-0067">ATP-binding</keyword>
<reference evidence="13" key="1">
    <citation type="submission" date="2023-08" db="EMBL/GenBank/DDBJ databases">
        <authorList>
            <person name="Audoor S."/>
            <person name="Bilcke G."/>
        </authorList>
    </citation>
    <scope>NUCLEOTIDE SEQUENCE</scope>
</reference>
<dbReference type="AlphaFoldDB" id="A0AAD2JKB9"/>
<feature type="signal peptide" evidence="12">
    <location>
        <begin position="1"/>
        <end position="21"/>
    </location>
</feature>
<accession>A0AAD2JKB9</accession>
<dbReference type="GO" id="GO:0005739">
    <property type="term" value="C:mitochondrion"/>
    <property type="evidence" value="ECO:0007669"/>
    <property type="project" value="UniProtKB-SubCell"/>
</dbReference>
<dbReference type="InterPro" id="IPR024109">
    <property type="entry name" value="Trp-tRNA-ligase_bac-type"/>
</dbReference>
<evidence type="ECO:0000256" key="12">
    <source>
        <dbReference type="SAM" id="SignalP"/>
    </source>
</evidence>
<dbReference type="InterPro" id="IPR002305">
    <property type="entry name" value="aa-tRNA-synth_Ic"/>
</dbReference>
<gene>
    <name evidence="13" type="ORF">CYCCA115_LOCUS16899</name>
</gene>
<dbReference type="FunFam" id="1.10.240.10:FF:000002">
    <property type="entry name" value="Tryptophan--tRNA ligase"/>
    <property type="match status" value="1"/>
</dbReference>
<evidence type="ECO:0000256" key="11">
    <source>
        <dbReference type="RuleBase" id="RU363036"/>
    </source>
</evidence>
<dbReference type="NCBIfam" id="TIGR00233">
    <property type="entry name" value="trpS"/>
    <property type="match status" value="1"/>
</dbReference>
<evidence type="ECO:0000256" key="8">
    <source>
        <dbReference type="ARBA" id="ARBA00023146"/>
    </source>
</evidence>
<evidence type="ECO:0000256" key="5">
    <source>
        <dbReference type="ARBA" id="ARBA00022741"/>
    </source>
</evidence>
<keyword evidence="4 11" id="KW-0436">Ligase</keyword>
<name>A0AAD2JKB9_9STRA</name>
<dbReference type="PRINTS" id="PR01039">
    <property type="entry name" value="TRNASYNTHTRP"/>
</dbReference>
<evidence type="ECO:0000256" key="6">
    <source>
        <dbReference type="ARBA" id="ARBA00022840"/>
    </source>
</evidence>
<dbReference type="CDD" id="cd00806">
    <property type="entry name" value="TrpRS_core"/>
    <property type="match status" value="1"/>
</dbReference>
<comment type="catalytic activity">
    <reaction evidence="10">
        <text>tRNA(Trp) + L-tryptophan + ATP = L-tryptophyl-tRNA(Trp) + AMP + diphosphate + H(+)</text>
        <dbReference type="Rhea" id="RHEA:24080"/>
        <dbReference type="Rhea" id="RHEA-COMP:9671"/>
        <dbReference type="Rhea" id="RHEA-COMP:9705"/>
        <dbReference type="ChEBI" id="CHEBI:15378"/>
        <dbReference type="ChEBI" id="CHEBI:30616"/>
        <dbReference type="ChEBI" id="CHEBI:33019"/>
        <dbReference type="ChEBI" id="CHEBI:57912"/>
        <dbReference type="ChEBI" id="CHEBI:78442"/>
        <dbReference type="ChEBI" id="CHEBI:78535"/>
        <dbReference type="ChEBI" id="CHEBI:456215"/>
        <dbReference type="EC" id="6.1.1.2"/>
    </reaction>
</comment>
<dbReference type="HAMAP" id="MF_00140_B">
    <property type="entry name" value="Trp_tRNA_synth_B"/>
    <property type="match status" value="1"/>
</dbReference>
<feature type="chain" id="PRO_5042047487" description="tryptophan--tRNA ligase" evidence="12">
    <location>
        <begin position="22"/>
        <end position="418"/>
    </location>
</feature>
<protein>
    <recommendedName>
        <fullName evidence="3">tryptophan--tRNA ligase</fullName>
        <ecNumber evidence="3">6.1.1.2</ecNumber>
    </recommendedName>
    <alternativeName>
        <fullName evidence="9">Tryptophanyl-tRNA synthetase</fullName>
    </alternativeName>
</protein>
<keyword evidence="12" id="KW-0732">Signal</keyword>
<dbReference type="GO" id="GO:0006436">
    <property type="term" value="P:tryptophanyl-tRNA aminoacylation"/>
    <property type="evidence" value="ECO:0007669"/>
    <property type="project" value="InterPro"/>
</dbReference>
<dbReference type="InterPro" id="IPR014729">
    <property type="entry name" value="Rossmann-like_a/b/a_fold"/>
</dbReference>
<evidence type="ECO:0000256" key="7">
    <source>
        <dbReference type="ARBA" id="ARBA00022917"/>
    </source>
</evidence>
<dbReference type="Proteomes" id="UP001295423">
    <property type="component" value="Unassembled WGS sequence"/>
</dbReference>
<dbReference type="PANTHER" id="PTHR43766:SF1">
    <property type="entry name" value="TRYPTOPHAN--TRNA LIGASE, MITOCHONDRIAL"/>
    <property type="match status" value="1"/>
</dbReference>
<dbReference type="EMBL" id="CAKOGP040001958">
    <property type="protein sequence ID" value="CAJ1957835.1"/>
    <property type="molecule type" value="Genomic_DNA"/>
</dbReference>
<dbReference type="GO" id="GO:0004830">
    <property type="term" value="F:tryptophan-tRNA ligase activity"/>
    <property type="evidence" value="ECO:0007669"/>
    <property type="project" value="UniProtKB-EC"/>
</dbReference>
<keyword evidence="14" id="KW-1185">Reference proteome</keyword>
<dbReference type="InterPro" id="IPR050203">
    <property type="entry name" value="Trp-tRNA_synthetase"/>
</dbReference>
<evidence type="ECO:0000256" key="3">
    <source>
        <dbReference type="ARBA" id="ARBA00013161"/>
    </source>
</evidence>
<comment type="subcellular location">
    <subcellularLocation>
        <location evidence="1">Mitochondrion</location>
    </subcellularLocation>
</comment>
<dbReference type="EC" id="6.1.1.2" evidence="3"/>
<keyword evidence="7 11" id="KW-0648">Protein biosynthesis</keyword>
<keyword evidence="5 11" id="KW-0547">Nucleotide-binding</keyword>
<evidence type="ECO:0000256" key="9">
    <source>
        <dbReference type="ARBA" id="ARBA00030268"/>
    </source>
</evidence>
<dbReference type="SUPFAM" id="SSF52374">
    <property type="entry name" value="Nucleotidylyl transferase"/>
    <property type="match status" value="1"/>
</dbReference>
<keyword evidence="8 11" id="KW-0030">Aminoacyl-tRNA synthetase</keyword>
<dbReference type="InterPro" id="IPR002306">
    <property type="entry name" value="Trp-tRNA-ligase"/>
</dbReference>
<dbReference type="GO" id="GO:0005524">
    <property type="term" value="F:ATP binding"/>
    <property type="evidence" value="ECO:0007669"/>
    <property type="project" value="UniProtKB-KW"/>
</dbReference>
<comment type="caution">
    <text evidence="13">The sequence shown here is derived from an EMBL/GenBank/DDBJ whole genome shotgun (WGS) entry which is preliminary data.</text>
</comment>
<dbReference type="Gene3D" id="1.10.240.10">
    <property type="entry name" value="Tyrosyl-Transfer RNA Synthetase"/>
    <property type="match status" value="1"/>
</dbReference>
<dbReference type="Pfam" id="PF00579">
    <property type="entry name" value="tRNA-synt_1b"/>
    <property type="match status" value="1"/>
</dbReference>
<sequence length="418" mass="47034">MKISLPQSMLVLSTILGRTSAFVKPAYNPARQSAFLRMASTSTEVATEQPPKPKNIRAERILSGVQPTGSLHLGNYLGAIRQWVDFQNKEQTDEEGNVVPVENFFCVVDLHAITMPHDPMELQESTLSSAALYLAAGIDPVKSKVFIQSHVPAHSELTWLLNCITPMNWLERMIQFKEKSKKQGESVGVGLLDYPVLMAADIILYQSTKVPVGEDQRQHLEITRDIVRRFNDLFCKGNKYKKRCKAAGVASRPVFIEPNPIIMKEGARVMSLTDGTNKMSKSDANDNSRINVLDPPETIRNKIKRCKTDDIQGIEWDNPERPEAKNLLNIYSAVQPDRTKEDIIEEVKDLTWGDFKPLLADAIINHLEPIQNRYHEIREDKDRLNEILKEGADAANTVAKQTLFNTKVAMGFVTPDEA</sequence>
<evidence type="ECO:0000256" key="1">
    <source>
        <dbReference type="ARBA" id="ARBA00004173"/>
    </source>
</evidence>
<comment type="similarity">
    <text evidence="2 11">Belongs to the class-I aminoacyl-tRNA synthetase family.</text>
</comment>
<evidence type="ECO:0000313" key="14">
    <source>
        <dbReference type="Proteomes" id="UP001295423"/>
    </source>
</evidence>
<organism evidence="13 14">
    <name type="scientific">Cylindrotheca closterium</name>
    <dbReference type="NCBI Taxonomy" id="2856"/>
    <lineage>
        <taxon>Eukaryota</taxon>
        <taxon>Sar</taxon>
        <taxon>Stramenopiles</taxon>
        <taxon>Ochrophyta</taxon>
        <taxon>Bacillariophyta</taxon>
        <taxon>Bacillariophyceae</taxon>
        <taxon>Bacillariophycidae</taxon>
        <taxon>Bacillariales</taxon>
        <taxon>Bacillariaceae</taxon>
        <taxon>Cylindrotheca</taxon>
    </lineage>
</organism>
<evidence type="ECO:0000256" key="4">
    <source>
        <dbReference type="ARBA" id="ARBA00022598"/>
    </source>
</evidence>
<proteinExistence type="inferred from homology"/>
<dbReference type="Gene3D" id="3.40.50.620">
    <property type="entry name" value="HUPs"/>
    <property type="match status" value="1"/>
</dbReference>
<evidence type="ECO:0000256" key="10">
    <source>
        <dbReference type="ARBA" id="ARBA00049929"/>
    </source>
</evidence>
<evidence type="ECO:0000256" key="2">
    <source>
        <dbReference type="ARBA" id="ARBA00005594"/>
    </source>
</evidence>
<dbReference type="InterPro" id="IPR001412">
    <property type="entry name" value="aa-tRNA-synth_I_CS"/>
</dbReference>